<name>A0ACC6L172_9SPHI</name>
<comment type="caution">
    <text evidence="1">The sequence shown here is derived from an EMBL/GenBank/DDBJ whole genome shotgun (WGS) entry which is preliminary data.</text>
</comment>
<accession>A0ACC6L172</accession>
<dbReference type="Proteomes" id="UP001246858">
    <property type="component" value="Unassembled WGS sequence"/>
</dbReference>
<sequence length="197" mass="22191">MLKILLINLLLFLGSNIANAQRTPEWVLPNTPFNEVETSRLMEKGTATIQGTATLKKKGKDNFGVKGSQILLFPVTPYFTEFLELKKKFNSRKKQASMGPVAFTYRLEGRFIDDKGTFQFTNLKPGKYYIISWIAFARQKTVAVQTGTSTSYNVYGYALGSSPIYEDQHYDVFIENEVSGFVDVKQAGEVMNIVISN</sequence>
<organism evidence="1 2">
    <name type="scientific">Pedobacter africanus</name>
    <dbReference type="NCBI Taxonomy" id="151894"/>
    <lineage>
        <taxon>Bacteria</taxon>
        <taxon>Pseudomonadati</taxon>
        <taxon>Bacteroidota</taxon>
        <taxon>Sphingobacteriia</taxon>
        <taxon>Sphingobacteriales</taxon>
        <taxon>Sphingobacteriaceae</taxon>
        <taxon>Pedobacter</taxon>
    </lineage>
</organism>
<evidence type="ECO:0000313" key="2">
    <source>
        <dbReference type="Proteomes" id="UP001246858"/>
    </source>
</evidence>
<reference evidence="1" key="1">
    <citation type="submission" date="2023-07" db="EMBL/GenBank/DDBJ databases">
        <title>Sorghum-associated microbial communities from plants grown in Nebraska, USA.</title>
        <authorList>
            <person name="Schachtman D."/>
        </authorList>
    </citation>
    <scope>NUCLEOTIDE SEQUENCE</scope>
    <source>
        <strain evidence="1">2697</strain>
    </source>
</reference>
<evidence type="ECO:0000313" key="1">
    <source>
        <dbReference type="EMBL" id="MDR6785177.1"/>
    </source>
</evidence>
<keyword evidence="2" id="KW-1185">Reference proteome</keyword>
<protein>
    <submittedName>
        <fullName evidence="1">Uncharacterized protein</fullName>
    </submittedName>
</protein>
<gene>
    <name evidence="1" type="ORF">J2X78_003751</name>
</gene>
<dbReference type="EMBL" id="JAVDTF010000003">
    <property type="protein sequence ID" value="MDR6785177.1"/>
    <property type="molecule type" value="Genomic_DNA"/>
</dbReference>
<proteinExistence type="predicted"/>